<name>A0A1I5XIA6_9PSEU</name>
<evidence type="ECO:0000313" key="1">
    <source>
        <dbReference type="EMBL" id="SFQ31703.1"/>
    </source>
</evidence>
<dbReference type="Proteomes" id="UP000199137">
    <property type="component" value="Unassembled WGS sequence"/>
</dbReference>
<protein>
    <submittedName>
        <fullName evidence="1">Uncharacterized protein</fullName>
    </submittedName>
</protein>
<evidence type="ECO:0000313" key="2">
    <source>
        <dbReference type="Proteomes" id="UP000199137"/>
    </source>
</evidence>
<dbReference type="RefSeq" id="WP_208865403.1">
    <property type="nucleotide sequence ID" value="NZ_FOWC01000010.1"/>
</dbReference>
<organism evidence="1 2">
    <name type="scientific">Amycolatopsis rubida</name>
    <dbReference type="NCBI Taxonomy" id="112413"/>
    <lineage>
        <taxon>Bacteria</taxon>
        <taxon>Bacillati</taxon>
        <taxon>Actinomycetota</taxon>
        <taxon>Actinomycetes</taxon>
        <taxon>Pseudonocardiales</taxon>
        <taxon>Pseudonocardiaceae</taxon>
        <taxon>Amycolatopsis</taxon>
    </lineage>
</organism>
<reference evidence="1 2" key="1">
    <citation type="submission" date="2016-10" db="EMBL/GenBank/DDBJ databases">
        <authorList>
            <person name="de Groot N.N."/>
        </authorList>
    </citation>
    <scope>NUCLEOTIDE SEQUENCE [LARGE SCALE GENOMIC DNA]</scope>
    <source>
        <strain evidence="1 2">DSM 44637</strain>
    </source>
</reference>
<accession>A0A1I5XIA6</accession>
<dbReference type="EMBL" id="FOWC01000010">
    <property type="protein sequence ID" value="SFQ31703.1"/>
    <property type="molecule type" value="Genomic_DNA"/>
</dbReference>
<proteinExistence type="predicted"/>
<dbReference type="AlphaFoldDB" id="A0A1I5XIA6"/>
<gene>
    <name evidence="1" type="ORF">SAMN05421854_110256</name>
</gene>
<sequence>MRAGEDDLWHCDASTGRDDADGAVARAGEVFEEVLRHRAPDLLPGWTRECRTSARYVADLTVLPPALSLRGEDSVTARVPAGIHGLLTATSAGWTPRARRAVYEYSRGLVEGRYRPLESIADWHTVPAMLGLPVTANGSSGFGDRPGEIGVETWRSAIASVHGLAAGAVKLLGGGEMYGVSDDLRMHVQFWPSALAERGLSLRQVADAFGGDVRLAAATLVQSLPVVDLLWASPTV</sequence>